<keyword evidence="3" id="KW-1185">Reference proteome</keyword>
<comment type="caution">
    <text evidence="2">The sequence shown here is derived from an EMBL/GenBank/DDBJ whole genome shotgun (WGS) entry which is preliminary data.</text>
</comment>
<accession>A0A8T0JB25</accession>
<proteinExistence type="predicted"/>
<evidence type="ECO:0000313" key="3">
    <source>
        <dbReference type="Proteomes" id="UP000822688"/>
    </source>
</evidence>
<feature type="compositionally biased region" description="Polar residues" evidence="1">
    <location>
        <begin position="47"/>
        <end position="57"/>
    </location>
</feature>
<feature type="compositionally biased region" description="Polar residues" evidence="1">
    <location>
        <begin position="66"/>
        <end position="76"/>
    </location>
</feature>
<dbReference type="AlphaFoldDB" id="A0A8T0JB25"/>
<dbReference type="EMBL" id="CM026421">
    <property type="protein sequence ID" value="KAG0592139.1"/>
    <property type="molecule type" value="Genomic_DNA"/>
</dbReference>
<organism evidence="2 3">
    <name type="scientific">Ceratodon purpureus</name>
    <name type="common">Fire moss</name>
    <name type="synonym">Dicranum purpureum</name>
    <dbReference type="NCBI Taxonomy" id="3225"/>
    <lineage>
        <taxon>Eukaryota</taxon>
        <taxon>Viridiplantae</taxon>
        <taxon>Streptophyta</taxon>
        <taxon>Embryophyta</taxon>
        <taxon>Bryophyta</taxon>
        <taxon>Bryophytina</taxon>
        <taxon>Bryopsida</taxon>
        <taxon>Dicranidae</taxon>
        <taxon>Pseudoditrichales</taxon>
        <taxon>Ditrichaceae</taxon>
        <taxon>Ceratodon</taxon>
    </lineage>
</organism>
<dbReference type="Proteomes" id="UP000822688">
    <property type="component" value="Chromosome 1"/>
</dbReference>
<sequence>MADNMTRMHLNKRHFGDKVEDKKKRKKILSACLLAPLTCLVASPSVTLSRTSPSSPNCKVFRRSSRNTGISSSPSQAGCLKLRSTDKWRKREEVMKVMWQTSWMCSCKRD</sequence>
<gene>
    <name evidence="2" type="ORF">KC19_1G228400</name>
</gene>
<name>A0A8T0JB25_CERPU</name>
<protein>
    <submittedName>
        <fullName evidence="2">Uncharacterized protein</fullName>
    </submittedName>
</protein>
<evidence type="ECO:0000313" key="2">
    <source>
        <dbReference type="EMBL" id="KAG0592139.1"/>
    </source>
</evidence>
<feature type="region of interest" description="Disordered" evidence="1">
    <location>
        <begin position="47"/>
        <end position="78"/>
    </location>
</feature>
<evidence type="ECO:0000256" key="1">
    <source>
        <dbReference type="SAM" id="MobiDB-lite"/>
    </source>
</evidence>
<reference evidence="2" key="1">
    <citation type="submission" date="2020-06" db="EMBL/GenBank/DDBJ databases">
        <title>WGS assembly of Ceratodon purpureus strain R40.</title>
        <authorList>
            <person name="Carey S.B."/>
            <person name="Jenkins J."/>
            <person name="Shu S."/>
            <person name="Lovell J.T."/>
            <person name="Sreedasyam A."/>
            <person name="Maumus F."/>
            <person name="Tiley G.P."/>
            <person name="Fernandez-Pozo N."/>
            <person name="Barry K."/>
            <person name="Chen C."/>
            <person name="Wang M."/>
            <person name="Lipzen A."/>
            <person name="Daum C."/>
            <person name="Saski C.A."/>
            <person name="Payton A.C."/>
            <person name="Mcbreen J.C."/>
            <person name="Conrad R.E."/>
            <person name="Kollar L.M."/>
            <person name="Olsson S."/>
            <person name="Huttunen S."/>
            <person name="Landis J.B."/>
            <person name="Wickett N.J."/>
            <person name="Johnson M.G."/>
            <person name="Rensing S.A."/>
            <person name="Grimwood J."/>
            <person name="Schmutz J."/>
            <person name="Mcdaniel S.F."/>
        </authorList>
    </citation>
    <scope>NUCLEOTIDE SEQUENCE</scope>
    <source>
        <strain evidence="2">R40</strain>
    </source>
</reference>